<gene>
    <name evidence="2" type="ORF">BJ987_006975</name>
</gene>
<feature type="region of interest" description="Disordered" evidence="1">
    <location>
        <begin position="46"/>
        <end position="234"/>
    </location>
</feature>
<comment type="caution">
    <text evidence="2">The sequence shown here is derived from an EMBL/GenBank/DDBJ whole genome shotgun (WGS) entry which is preliminary data.</text>
</comment>
<reference evidence="2 3" key="1">
    <citation type="submission" date="2021-03" db="EMBL/GenBank/DDBJ databases">
        <title>Sequencing the genomes of 1000 actinobacteria strains.</title>
        <authorList>
            <person name="Klenk H.-P."/>
        </authorList>
    </citation>
    <scope>NUCLEOTIDE SEQUENCE [LARGE SCALE GENOMIC DNA]</scope>
    <source>
        <strain evidence="2 3">DSM 45516</strain>
    </source>
</reference>
<sequence>MTRDLPFDGTDDTEVDEAGSDMAYRVATGVARVARAGAYVTGGALVASNTGTPARPGDARLDSLHTGWAHTDPDPDPDVPSPVVTFPDPEPTWAPPEPSHSQQPQPAPLEHAPSTPGWMEPDSRASWDSSDQTTSWYFTEETPDDDPSAPGWVDGSTQSSQAESGPMDWLDSPDHALPGHSPFALPGTQAFSGPDPFGLRVPAAGDAEDATAHTPDHGSGNGFGPSAELDGDSWDSLFGNGGLFGDNDSGTDSDFGIFFGVDSSAKLDGEFTVEFGLNEQDGLYLHTEAWLEASAEVSVQAAVGDNVGDQLDQFSDWLDSKPSAGTGSARATNDQAGSANSGLGTGGTPGSTTAPAAAPVAPALAAPVPIAHVAPAPVAAAAPAPVAPAAPAPVAPATVAPVPVAPAVAAPVVVQPVAATPLQTTIQPEAASTPIANVLTGPSGASPLTAPAAVAPALFDPPKPVPATSLDPRHPDIGHTGTSPVSKVPTTITNSVPVPATGNPLDPTTGKLPDLGGITNTPGVTLPVPTIDLDGTPSKIPGATVTPSLPGTKPAPTIDPDGTRPSVPTTQQPAPTPPKTVDPTHTRPTVEVPSTVDVPTVSLPTQQPTMTHSITVPTADIAPPPVHIPTQAPVTPIKPPVTLNPNPKPISDTVDYQAAQYTPPGDHLLFASGLSSGLMPHQDSPLSQHDGTDVTLV</sequence>
<name>A0ABS4QQW2_9NOCA</name>
<protein>
    <submittedName>
        <fullName evidence="2">Uncharacterized protein</fullName>
    </submittedName>
</protein>
<dbReference type="Proteomes" id="UP001519325">
    <property type="component" value="Unassembled WGS sequence"/>
</dbReference>
<feature type="region of interest" description="Disordered" evidence="1">
    <location>
        <begin position="535"/>
        <end position="591"/>
    </location>
</feature>
<keyword evidence="3" id="KW-1185">Reference proteome</keyword>
<feature type="compositionally biased region" description="Polar residues" evidence="1">
    <location>
        <begin position="323"/>
        <end position="340"/>
    </location>
</feature>
<feature type="compositionally biased region" description="Pro residues" evidence="1">
    <location>
        <begin position="88"/>
        <end position="98"/>
    </location>
</feature>
<evidence type="ECO:0000256" key="1">
    <source>
        <dbReference type="SAM" id="MobiDB-lite"/>
    </source>
</evidence>
<dbReference type="EMBL" id="JAGGMR010000001">
    <property type="protein sequence ID" value="MBP2194074.1"/>
    <property type="molecule type" value="Genomic_DNA"/>
</dbReference>
<feature type="region of interest" description="Disordered" evidence="1">
    <location>
        <begin position="313"/>
        <end position="356"/>
    </location>
</feature>
<accession>A0ABS4QQW2</accession>
<feature type="region of interest" description="Disordered" evidence="1">
    <location>
        <begin position="459"/>
        <end position="506"/>
    </location>
</feature>
<feature type="compositionally biased region" description="Polar residues" evidence="1">
    <location>
        <begin position="126"/>
        <end position="137"/>
    </location>
</feature>
<dbReference type="RefSeq" id="WP_209897248.1">
    <property type="nucleotide sequence ID" value="NZ_JAGGMR010000001.1"/>
</dbReference>
<feature type="compositionally biased region" description="Polar residues" evidence="1">
    <location>
        <begin position="480"/>
        <end position="496"/>
    </location>
</feature>
<evidence type="ECO:0000313" key="2">
    <source>
        <dbReference type="EMBL" id="MBP2194074.1"/>
    </source>
</evidence>
<proteinExistence type="predicted"/>
<evidence type="ECO:0000313" key="3">
    <source>
        <dbReference type="Proteomes" id="UP001519325"/>
    </source>
</evidence>
<organism evidence="2 3">
    <name type="scientific">Nocardia goodfellowii</name>
    <dbReference type="NCBI Taxonomy" id="882446"/>
    <lineage>
        <taxon>Bacteria</taxon>
        <taxon>Bacillati</taxon>
        <taxon>Actinomycetota</taxon>
        <taxon>Actinomycetes</taxon>
        <taxon>Mycobacteriales</taxon>
        <taxon>Nocardiaceae</taxon>
        <taxon>Nocardia</taxon>
    </lineage>
</organism>